<feature type="region of interest" description="Disordered" evidence="1">
    <location>
        <begin position="243"/>
        <end position="263"/>
    </location>
</feature>
<dbReference type="InterPro" id="IPR044678">
    <property type="entry name" value="COR27/28"/>
</dbReference>
<keyword evidence="3" id="KW-1185">Reference proteome</keyword>
<evidence type="ECO:0000256" key="1">
    <source>
        <dbReference type="SAM" id="MobiDB-lite"/>
    </source>
</evidence>
<reference evidence="2 3" key="1">
    <citation type="submission" date="2024-08" db="EMBL/GenBank/DDBJ databases">
        <title>Insights into the chromosomal genome structure of Flemingia macrophylla.</title>
        <authorList>
            <person name="Ding Y."/>
            <person name="Zhao Y."/>
            <person name="Bi W."/>
            <person name="Wu M."/>
            <person name="Zhao G."/>
            <person name="Gong Y."/>
            <person name="Li W."/>
            <person name="Zhang P."/>
        </authorList>
    </citation>
    <scope>NUCLEOTIDE SEQUENCE [LARGE SCALE GENOMIC DNA]</scope>
    <source>
        <strain evidence="2">DYQJB</strain>
        <tissue evidence="2">Leaf</tissue>
    </source>
</reference>
<dbReference type="PANTHER" id="PTHR33676">
    <property type="entry name" value="COLD REGULATED PROTEIN 27"/>
    <property type="match status" value="1"/>
</dbReference>
<feature type="region of interest" description="Disordered" evidence="1">
    <location>
        <begin position="1"/>
        <end position="23"/>
    </location>
</feature>
<evidence type="ECO:0000313" key="3">
    <source>
        <dbReference type="Proteomes" id="UP001603857"/>
    </source>
</evidence>
<comment type="caution">
    <text evidence="2">The sequence shown here is derived from an EMBL/GenBank/DDBJ whole genome shotgun (WGS) entry which is preliminary data.</text>
</comment>
<organism evidence="2 3">
    <name type="scientific">Flemingia macrophylla</name>
    <dbReference type="NCBI Taxonomy" id="520843"/>
    <lineage>
        <taxon>Eukaryota</taxon>
        <taxon>Viridiplantae</taxon>
        <taxon>Streptophyta</taxon>
        <taxon>Embryophyta</taxon>
        <taxon>Tracheophyta</taxon>
        <taxon>Spermatophyta</taxon>
        <taxon>Magnoliopsida</taxon>
        <taxon>eudicotyledons</taxon>
        <taxon>Gunneridae</taxon>
        <taxon>Pentapetalae</taxon>
        <taxon>rosids</taxon>
        <taxon>fabids</taxon>
        <taxon>Fabales</taxon>
        <taxon>Fabaceae</taxon>
        <taxon>Papilionoideae</taxon>
        <taxon>50 kb inversion clade</taxon>
        <taxon>NPAAA clade</taxon>
        <taxon>indigoferoid/millettioid clade</taxon>
        <taxon>Phaseoleae</taxon>
        <taxon>Flemingia</taxon>
    </lineage>
</organism>
<dbReference type="AlphaFoldDB" id="A0ABD1N9M6"/>
<dbReference type="Proteomes" id="UP001603857">
    <property type="component" value="Unassembled WGS sequence"/>
</dbReference>
<gene>
    <name evidence="2" type="ORF">Fmac_006096</name>
</gene>
<protein>
    <submittedName>
        <fullName evidence="2">Uncharacterized protein</fullName>
    </submittedName>
</protein>
<evidence type="ECO:0000313" key="2">
    <source>
        <dbReference type="EMBL" id="KAL2344811.1"/>
    </source>
</evidence>
<dbReference type="EMBL" id="JBGMDY010000002">
    <property type="protein sequence ID" value="KAL2344811.1"/>
    <property type="molecule type" value="Genomic_DNA"/>
</dbReference>
<accession>A0ABD1N9M6</accession>
<proteinExistence type="predicted"/>
<feature type="compositionally biased region" description="Low complexity" evidence="1">
    <location>
        <begin position="11"/>
        <end position="23"/>
    </location>
</feature>
<name>A0ABD1N9M6_9FABA</name>
<sequence length="283" mass="32179">MEPDDLRRRSPPFSSDPEPFPELACSDSSAVTLGYTSKHSTPAPLPDQPTTWTDEKHSLYIRSLEASFINELHSMCLRGWSFKNSIDETYKCRILQNSHNMPPWQSLDLQDGCQKKINRERISPMLESTADSHVLAGSQFELRSVDTDCSLREPNTFKHELLCEEEIHARGSSTFTDWSPRSLEKQNICRSFHLELACSTTEVTDQNFNYEEASCMPMVKRLKTTIADGSSCDHVVPFGKLHTPDVSTSSNSTSENKGHELLSEHPESYHFPKADMPYYLRGR</sequence>
<dbReference type="PANTHER" id="PTHR33676:SF17">
    <property type="entry name" value="COLD-REGULATED PROTEIN 28"/>
    <property type="match status" value="1"/>
</dbReference>
<feature type="compositionally biased region" description="Polar residues" evidence="1">
    <location>
        <begin position="245"/>
        <end position="255"/>
    </location>
</feature>